<dbReference type="InterPro" id="IPR010551">
    <property type="entry name" value="G6P_isomerase_prok"/>
</dbReference>
<keyword evidence="5" id="KW-0324">Glycolysis</keyword>
<dbReference type="Pfam" id="PF06560">
    <property type="entry name" value="GPI"/>
    <property type="match status" value="1"/>
</dbReference>
<protein>
    <recommendedName>
        <fullName evidence="3">glucose-6-phosphate isomerase</fullName>
        <ecNumber evidence="3">5.3.1.9</ecNumber>
    </recommendedName>
</protein>
<accession>A0ABT2GL97</accession>
<proteinExistence type="inferred from homology"/>
<keyword evidence="9" id="KW-1185">Reference proteome</keyword>
<sequence>MNENEPRYAEPAELKFLIGAGAMVGGSGRYEKYLADLSGLYRDTDAYDRALSADEGEPTYWVQSSSIENGDGALTIGVSTLNPGRIGDEFSMTRGHIHGKAQCAELYYGLAGRGVMLMETLDGQTRAIEITPGVAVHVPGHWIHRSVNVGHVPFTTLFCYATDAGQDYEVIARAGGMAKLVVADTARWALRSNPDHVGYLPSEAPAS</sequence>
<comment type="caution">
    <text evidence="8">The sequence shown here is derived from an EMBL/GenBank/DDBJ whole genome shotgun (WGS) entry which is preliminary data.</text>
</comment>
<dbReference type="InterPro" id="IPR014710">
    <property type="entry name" value="RmlC-like_jellyroll"/>
</dbReference>
<comment type="similarity">
    <text evidence="2">Belongs to the archaeal-type GPI family.</text>
</comment>
<comment type="catalytic activity">
    <reaction evidence="6">
        <text>alpha-D-glucose 6-phosphate = beta-D-fructose 6-phosphate</text>
        <dbReference type="Rhea" id="RHEA:11816"/>
        <dbReference type="ChEBI" id="CHEBI:57634"/>
        <dbReference type="ChEBI" id="CHEBI:58225"/>
        <dbReference type="EC" id="5.3.1.9"/>
    </reaction>
</comment>
<organism evidence="8 9">
    <name type="scientific">Herbiconiux aconitum</name>
    <dbReference type="NCBI Taxonomy" id="2970913"/>
    <lineage>
        <taxon>Bacteria</taxon>
        <taxon>Bacillati</taxon>
        <taxon>Actinomycetota</taxon>
        <taxon>Actinomycetes</taxon>
        <taxon>Micrococcales</taxon>
        <taxon>Microbacteriaceae</taxon>
        <taxon>Herbiconiux</taxon>
    </lineage>
</organism>
<dbReference type="Proteomes" id="UP001165584">
    <property type="component" value="Unassembled WGS sequence"/>
</dbReference>
<evidence type="ECO:0000256" key="2">
    <source>
        <dbReference type="ARBA" id="ARBA00006542"/>
    </source>
</evidence>
<evidence type="ECO:0000256" key="5">
    <source>
        <dbReference type="ARBA" id="ARBA00023152"/>
    </source>
</evidence>
<keyword evidence="4" id="KW-0312">Gluconeogenesis</keyword>
<reference evidence="8" key="1">
    <citation type="submission" date="2022-08" db="EMBL/GenBank/DDBJ databases">
        <authorList>
            <person name="Deng Y."/>
            <person name="Han X.-F."/>
            <person name="Zhang Y.-Q."/>
        </authorList>
    </citation>
    <scope>NUCLEOTIDE SEQUENCE</scope>
    <source>
        <strain evidence="8">CPCC 205763</strain>
    </source>
</reference>
<name>A0ABT2GL97_9MICO</name>
<evidence type="ECO:0000259" key="7">
    <source>
        <dbReference type="Pfam" id="PF06560"/>
    </source>
</evidence>
<evidence type="ECO:0000256" key="1">
    <source>
        <dbReference type="ARBA" id="ARBA00004926"/>
    </source>
</evidence>
<evidence type="ECO:0000256" key="6">
    <source>
        <dbReference type="ARBA" id="ARBA00029321"/>
    </source>
</evidence>
<evidence type="ECO:0000313" key="8">
    <source>
        <dbReference type="EMBL" id="MCS5716948.1"/>
    </source>
</evidence>
<dbReference type="Gene3D" id="2.60.120.10">
    <property type="entry name" value="Jelly Rolls"/>
    <property type="match status" value="1"/>
</dbReference>
<feature type="domain" description="Glucose-6-phosphate isomerase prokaryote" evidence="7">
    <location>
        <begin position="33"/>
        <end position="191"/>
    </location>
</feature>
<dbReference type="EC" id="5.3.1.9" evidence="3"/>
<gene>
    <name evidence="8" type="ORF">N1027_02250</name>
</gene>
<dbReference type="InterPro" id="IPR011051">
    <property type="entry name" value="RmlC_Cupin_sf"/>
</dbReference>
<evidence type="ECO:0000256" key="4">
    <source>
        <dbReference type="ARBA" id="ARBA00022432"/>
    </source>
</evidence>
<dbReference type="SUPFAM" id="SSF51182">
    <property type="entry name" value="RmlC-like cupins"/>
    <property type="match status" value="1"/>
</dbReference>
<evidence type="ECO:0000256" key="3">
    <source>
        <dbReference type="ARBA" id="ARBA00011952"/>
    </source>
</evidence>
<dbReference type="RefSeq" id="WP_259504687.1">
    <property type="nucleotide sequence ID" value="NZ_JANLCM010000001.1"/>
</dbReference>
<comment type="pathway">
    <text evidence="1">Carbohydrate degradation; glycolysis; D-glyceraldehyde 3-phosphate and glycerone phosphate from D-glucose: step 2/4.</text>
</comment>
<evidence type="ECO:0000313" key="9">
    <source>
        <dbReference type="Proteomes" id="UP001165584"/>
    </source>
</evidence>
<dbReference type="EMBL" id="JANLCM010000001">
    <property type="protein sequence ID" value="MCS5716948.1"/>
    <property type="molecule type" value="Genomic_DNA"/>
</dbReference>
<dbReference type="CDD" id="cd02218">
    <property type="entry name" value="cupin_PGI"/>
    <property type="match status" value="1"/>
</dbReference>